<reference evidence="3 4" key="2">
    <citation type="submission" date="2018-11" db="EMBL/GenBank/DDBJ databases">
        <authorList>
            <consortium name="Pathogen Informatics"/>
        </authorList>
    </citation>
    <scope>NUCLEOTIDE SEQUENCE [LARGE SCALE GENOMIC DNA]</scope>
    <source>
        <strain evidence="3 4">Egypt</strain>
    </source>
</reference>
<name>A0A183A7F8_9TREM</name>
<reference evidence="5" key="1">
    <citation type="submission" date="2016-06" db="UniProtKB">
        <authorList>
            <consortium name="WormBaseParasite"/>
        </authorList>
    </citation>
    <scope>IDENTIFICATION</scope>
</reference>
<feature type="compositionally biased region" description="Basic and acidic residues" evidence="2">
    <location>
        <begin position="478"/>
        <end position="488"/>
    </location>
</feature>
<evidence type="ECO:0000313" key="4">
    <source>
        <dbReference type="Proteomes" id="UP000272942"/>
    </source>
</evidence>
<feature type="region of interest" description="Disordered" evidence="2">
    <location>
        <begin position="370"/>
        <end position="403"/>
    </location>
</feature>
<dbReference type="AlphaFoldDB" id="A0A183A7F8"/>
<keyword evidence="4" id="KW-1185">Reference proteome</keyword>
<sequence length="504" mass="55402">MDAPNLPRPIEIAHQAEREFVELLLNWESDIAHGVFNSCAAATSTPVSSSTDGVAKPVWTVSAQVRGQLASLLRYLRSTVSADRISEADLLRVRHKLQEIERTRAQAREHARAREEVEERRRRRQVTQCLKQIAESTDQLEENLATLANALEILVPDPFAEHSDHISSPEPQSRGSVSDEQLRLHGHILGSSSGAGLISARGVVEVRLPGSMMISDRAHIPVPVELNEDIQTLADTAQECARLARDKHRPLLADWIKVLESANSDHSTDSTLNTKLSESLNRVRRWSARVNQLTHLFFDRIVWTRNGVPLKSAPEKQTVDVNTSDESSDASDMEEVAALSPLRVHSSAATNSMKSTTVPECNGGELSIELESAPDSSTKDSIDVKLKNKSSDDASTKPPHRPRSTVALDLFEVVPTKSSVVWRANESAHRFWRPIDPEEHEAQPEYMSDAISLSVPASSSGTAVVQQDTAMGDSASKSPDDVDDKAWSDEPGENLPLSSVYLRG</sequence>
<dbReference type="OrthoDB" id="295715at2759"/>
<dbReference type="EMBL" id="UZAN01039932">
    <property type="protein sequence ID" value="VDP67728.1"/>
    <property type="molecule type" value="Genomic_DNA"/>
</dbReference>
<accession>A0A183A7F8</accession>
<feature type="region of interest" description="Disordered" evidence="2">
    <location>
        <begin position="455"/>
        <end position="504"/>
    </location>
</feature>
<evidence type="ECO:0000313" key="5">
    <source>
        <dbReference type="WBParaSite" id="ECPE_0000289601-mRNA-1"/>
    </source>
</evidence>
<dbReference type="Proteomes" id="UP000272942">
    <property type="component" value="Unassembled WGS sequence"/>
</dbReference>
<evidence type="ECO:0000256" key="2">
    <source>
        <dbReference type="SAM" id="MobiDB-lite"/>
    </source>
</evidence>
<feature type="compositionally biased region" description="Polar residues" evidence="2">
    <location>
        <begin position="455"/>
        <end position="469"/>
    </location>
</feature>
<feature type="compositionally biased region" description="Basic and acidic residues" evidence="2">
    <location>
        <begin position="377"/>
        <end position="395"/>
    </location>
</feature>
<feature type="coiled-coil region" evidence="1">
    <location>
        <begin position="90"/>
        <end position="150"/>
    </location>
</feature>
<protein>
    <submittedName>
        <fullName evidence="5">RUN domain-containing protein</fullName>
    </submittedName>
</protein>
<gene>
    <name evidence="3" type="ORF">ECPE_LOCUS2893</name>
</gene>
<keyword evidence="1" id="KW-0175">Coiled coil</keyword>
<evidence type="ECO:0000256" key="1">
    <source>
        <dbReference type="SAM" id="Coils"/>
    </source>
</evidence>
<dbReference type="WBParaSite" id="ECPE_0000289601-mRNA-1">
    <property type="protein sequence ID" value="ECPE_0000289601-mRNA-1"/>
    <property type="gene ID" value="ECPE_0000289601"/>
</dbReference>
<proteinExistence type="predicted"/>
<evidence type="ECO:0000313" key="3">
    <source>
        <dbReference type="EMBL" id="VDP67728.1"/>
    </source>
</evidence>
<organism evidence="5">
    <name type="scientific">Echinostoma caproni</name>
    <dbReference type="NCBI Taxonomy" id="27848"/>
    <lineage>
        <taxon>Eukaryota</taxon>
        <taxon>Metazoa</taxon>
        <taxon>Spiralia</taxon>
        <taxon>Lophotrochozoa</taxon>
        <taxon>Platyhelminthes</taxon>
        <taxon>Trematoda</taxon>
        <taxon>Digenea</taxon>
        <taxon>Plagiorchiida</taxon>
        <taxon>Echinostomata</taxon>
        <taxon>Echinostomatoidea</taxon>
        <taxon>Echinostomatidae</taxon>
        <taxon>Echinostoma</taxon>
    </lineage>
</organism>